<sequence>MFNVISHYGVISDRWCHCYCKGQSGSDLQINTDSMTNYGVMTMYNCKGKQNQQTRKIKYVINYGVLVLHKCSCNSQVLRIIDLYNYGVVIYCLSYCKLGKENVPNAIRDQENPNKIGFSEVTLSCQRKATEVSPLKQLNFNDLISLTNRQKEKIFITLNTLWKHQMENLTLPTNTLNQNGLITPNNPIKHPMETSTGITDNPQTHQVVSTERPEKIVRRDLNISTNVLKRSMGTAGNPRKKLLLTLQMCNGCAKGLQEYINDARFATLKEKITKLRCQYCYYLKDKPLKWSKCSYKSSFTGHHATCFYPMATKYYLNLCLTGHHCSC</sequence>
<organism evidence="1 2">
    <name type="scientific">Drosophila rhopaloa</name>
    <name type="common">Fruit fly</name>
    <dbReference type="NCBI Taxonomy" id="1041015"/>
    <lineage>
        <taxon>Eukaryota</taxon>
        <taxon>Metazoa</taxon>
        <taxon>Ecdysozoa</taxon>
        <taxon>Arthropoda</taxon>
        <taxon>Hexapoda</taxon>
        <taxon>Insecta</taxon>
        <taxon>Pterygota</taxon>
        <taxon>Neoptera</taxon>
        <taxon>Endopterygota</taxon>
        <taxon>Diptera</taxon>
        <taxon>Brachycera</taxon>
        <taxon>Muscomorpha</taxon>
        <taxon>Ephydroidea</taxon>
        <taxon>Drosophilidae</taxon>
        <taxon>Drosophila</taxon>
        <taxon>Sophophora</taxon>
    </lineage>
</organism>
<dbReference type="Proteomes" id="UP001652680">
    <property type="component" value="Unassembled WGS sequence"/>
</dbReference>
<dbReference type="RefSeq" id="XP_044314505.1">
    <property type="nucleotide sequence ID" value="XM_044458570.1"/>
</dbReference>
<keyword evidence="2" id="KW-1185">Reference proteome</keyword>
<reference evidence="2" key="1">
    <citation type="journal article" date="2021" name="Elife">
        <title>Highly contiguous assemblies of 101 drosophilid genomes.</title>
        <authorList>
            <person name="Kim B.Y."/>
            <person name="Wang J.R."/>
            <person name="Miller D.E."/>
            <person name="Barmina O."/>
            <person name="Delaney E."/>
            <person name="Thompson A."/>
            <person name="Comeault A.A."/>
            <person name="Peede D."/>
            <person name="D'Agostino E.R."/>
            <person name="Pelaez J."/>
            <person name="Aguilar J.M."/>
            <person name="Haji D."/>
            <person name="Matsunaga T."/>
            <person name="Armstrong E.E."/>
            <person name="Zych M."/>
            <person name="Ogawa Y."/>
            <person name="Stamenkovic-Radak M."/>
            <person name="Jelic M."/>
            <person name="Veselinovic M.S."/>
            <person name="Tanaskovic M."/>
            <person name="Eric P."/>
            <person name="Gao J.J."/>
            <person name="Katoh T.K."/>
            <person name="Toda M.J."/>
            <person name="Watabe H."/>
            <person name="Watada M."/>
            <person name="Davis J.S."/>
            <person name="Moyle L.C."/>
            <person name="Manoli G."/>
            <person name="Bertolini E."/>
            <person name="Kostal V."/>
            <person name="Hawley R.S."/>
            <person name="Takahashi A."/>
            <person name="Jones C.D."/>
            <person name="Price D.K."/>
            <person name="Whiteman N."/>
            <person name="Kopp A."/>
            <person name="Matute D.R."/>
            <person name="Petrov D.A."/>
        </authorList>
    </citation>
    <scope>NUCLEOTIDE SEQUENCE [LARGE SCALE GENOMIC DNA]</scope>
</reference>
<reference evidence="1" key="2">
    <citation type="submission" date="2025-05" db="UniProtKB">
        <authorList>
            <consortium name="EnsemblMetazoa"/>
        </authorList>
    </citation>
    <scope>IDENTIFICATION</scope>
</reference>
<evidence type="ECO:0000313" key="2">
    <source>
        <dbReference type="Proteomes" id="UP001652680"/>
    </source>
</evidence>
<protein>
    <submittedName>
        <fullName evidence="1">Uncharacterized protein</fullName>
    </submittedName>
</protein>
<evidence type="ECO:0000313" key="1">
    <source>
        <dbReference type="EnsemblMetazoa" id="XP_044314505.1"/>
    </source>
</evidence>
<dbReference type="GeneID" id="123037515"/>
<name>A0ABM5J6Q1_DRORH</name>
<accession>A0ABM5J6Q1</accession>
<proteinExistence type="predicted"/>
<dbReference type="EnsemblMetazoa" id="XM_044458570.1">
    <property type="protein sequence ID" value="XP_044314505.1"/>
    <property type="gene ID" value="LOC123037515"/>
</dbReference>